<proteinExistence type="predicted"/>
<accession>A0AAW4WHS9</accession>
<protein>
    <submittedName>
        <fullName evidence="2">M48 family metallopeptidase</fullName>
    </submittedName>
</protein>
<comment type="caution">
    <text evidence="2">The sequence shown here is derived from an EMBL/GenBank/DDBJ whole genome shotgun (WGS) entry which is preliminary data.</text>
</comment>
<evidence type="ECO:0000313" key="2">
    <source>
        <dbReference type="EMBL" id="MCC2241853.1"/>
    </source>
</evidence>
<name>A0AAW4WHS9_9FIRM</name>
<gene>
    <name evidence="2" type="ORF">LKD47_05995</name>
</gene>
<dbReference type="RefSeq" id="WP_227709914.1">
    <property type="nucleotide sequence ID" value="NZ_JAJEQW010000005.1"/>
</dbReference>
<reference evidence="2" key="1">
    <citation type="submission" date="2021-10" db="EMBL/GenBank/DDBJ databases">
        <title>Anaerobic single-cell dispensing facilitates the cultivation of human gut bacteria.</title>
        <authorList>
            <person name="Afrizal A."/>
        </authorList>
    </citation>
    <scope>NUCLEOTIDE SEQUENCE</scope>
    <source>
        <strain evidence="2">CLA-AA-H204</strain>
    </source>
</reference>
<sequence length="197" mass="23212">MPAPKSYNNEMENTIQYELTPKKVKNIIIRVKANGAVTVTMPYRMSKKKVDAFVQSKAEWIRMMQKKLANQQRIDVDALEWNRQKEQYLRDILLQEYELFRDYHISMPTVRFRSMTSRYGSCCKAKASITLNKVLADLPLECAEYVAAHELAHLVEANHSRRFYQVLDTVMSDHRIREKRLREYALFHGKREHEGGS</sequence>
<organism evidence="2 3">
    <name type="scientific">Roseburia amylophila</name>
    <dbReference type="NCBI Taxonomy" id="2981794"/>
    <lineage>
        <taxon>Bacteria</taxon>
        <taxon>Bacillati</taxon>
        <taxon>Bacillota</taxon>
        <taxon>Clostridia</taxon>
        <taxon>Lachnospirales</taxon>
        <taxon>Lachnospiraceae</taxon>
        <taxon>Roseburia</taxon>
    </lineage>
</organism>
<dbReference type="PANTHER" id="PTHR30399">
    <property type="entry name" value="UNCHARACTERIZED PROTEIN YGJP"/>
    <property type="match status" value="1"/>
</dbReference>
<dbReference type="EMBL" id="JAJEQW010000005">
    <property type="protein sequence ID" value="MCC2241853.1"/>
    <property type="molecule type" value="Genomic_DNA"/>
</dbReference>
<feature type="domain" description="YgjP-like metallopeptidase" evidence="1">
    <location>
        <begin position="25"/>
        <end position="73"/>
    </location>
</feature>
<dbReference type="InterPro" id="IPR053136">
    <property type="entry name" value="UTP_pyrophosphatase-like"/>
</dbReference>
<dbReference type="Pfam" id="PF01863">
    <property type="entry name" value="YgjP-like"/>
    <property type="match status" value="2"/>
</dbReference>
<dbReference type="CDD" id="cd07344">
    <property type="entry name" value="M48_yhfN_like"/>
    <property type="match status" value="1"/>
</dbReference>
<dbReference type="InterPro" id="IPR002725">
    <property type="entry name" value="YgjP-like_metallopeptidase"/>
</dbReference>
<evidence type="ECO:0000259" key="1">
    <source>
        <dbReference type="Pfam" id="PF01863"/>
    </source>
</evidence>
<dbReference type="Gene3D" id="3.30.2010.10">
    <property type="entry name" value="Metalloproteases ('zincins'), catalytic domain"/>
    <property type="match status" value="1"/>
</dbReference>
<evidence type="ECO:0000313" key="3">
    <source>
        <dbReference type="Proteomes" id="UP001198893"/>
    </source>
</evidence>
<dbReference type="PANTHER" id="PTHR30399:SF1">
    <property type="entry name" value="UTP PYROPHOSPHATASE"/>
    <property type="match status" value="1"/>
</dbReference>
<dbReference type="AlphaFoldDB" id="A0AAW4WHS9"/>
<dbReference type="Proteomes" id="UP001198893">
    <property type="component" value="Unassembled WGS sequence"/>
</dbReference>
<feature type="domain" description="YgjP-like metallopeptidase" evidence="1">
    <location>
        <begin position="99"/>
        <end position="183"/>
    </location>
</feature>